<dbReference type="GO" id="GO:0005506">
    <property type="term" value="F:iron ion binding"/>
    <property type="evidence" value="ECO:0007669"/>
    <property type="project" value="InterPro"/>
</dbReference>
<keyword evidence="5" id="KW-0223">Dioxygenase</keyword>
<dbReference type="InterPro" id="IPR005123">
    <property type="entry name" value="Oxoglu/Fe-dep_dioxygenase_dom"/>
</dbReference>
<dbReference type="Proteomes" id="UP000190061">
    <property type="component" value="Unassembled WGS sequence"/>
</dbReference>
<evidence type="ECO:0000256" key="3">
    <source>
        <dbReference type="ARBA" id="ARBA00022824"/>
    </source>
</evidence>
<comment type="cofactor">
    <cofactor evidence="1">
        <name>L-ascorbate</name>
        <dbReference type="ChEBI" id="CHEBI:38290"/>
    </cofactor>
</comment>
<dbReference type="Gene3D" id="1.25.40.10">
    <property type="entry name" value="Tetratricopeptide repeat domain"/>
    <property type="match status" value="2"/>
</dbReference>
<evidence type="ECO:0000313" key="11">
    <source>
        <dbReference type="Proteomes" id="UP000190061"/>
    </source>
</evidence>
<dbReference type="GO" id="GO:0031418">
    <property type="term" value="F:L-ascorbic acid binding"/>
    <property type="evidence" value="ECO:0007669"/>
    <property type="project" value="UniProtKB-KW"/>
</dbReference>
<dbReference type="Gene3D" id="2.60.120.620">
    <property type="entry name" value="q2cbj1_9rhob like domain"/>
    <property type="match status" value="1"/>
</dbReference>
<organism evidence="10 11">
    <name type="scientific">Lysobacter spongiicola DSM 21749</name>
    <dbReference type="NCBI Taxonomy" id="1122188"/>
    <lineage>
        <taxon>Bacteria</taxon>
        <taxon>Pseudomonadati</taxon>
        <taxon>Pseudomonadota</taxon>
        <taxon>Gammaproteobacteria</taxon>
        <taxon>Lysobacterales</taxon>
        <taxon>Lysobacteraceae</taxon>
        <taxon>Novilysobacter</taxon>
    </lineage>
</organism>
<keyword evidence="3" id="KW-0256">Endoplasmic reticulum</keyword>
<dbReference type="PROSITE" id="PS51471">
    <property type="entry name" value="FE2OG_OXY"/>
    <property type="match status" value="1"/>
</dbReference>
<evidence type="ECO:0000259" key="9">
    <source>
        <dbReference type="PROSITE" id="PS51471"/>
    </source>
</evidence>
<evidence type="ECO:0000256" key="4">
    <source>
        <dbReference type="ARBA" id="ARBA00022896"/>
    </source>
</evidence>
<dbReference type="STRING" id="1122188.SAMN02745674_01999"/>
<keyword evidence="7" id="KW-0408">Iron</keyword>
<keyword evidence="6" id="KW-0560">Oxidoreductase</keyword>
<dbReference type="InterPro" id="IPR045054">
    <property type="entry name" value="P4HA-like"/>
</dbReference>
<sequence>MAMPATVVEPTRTARLRAAARDGAPWSMFRLATALAASGNAAAEEEARALHRRAARAGHVGAQVAYGRMQLQGIGGESDPQHGVDWLMAAERLAHPVAGYWLAWAALGSVLLPRTARINQRILAAMQYGYTPALVAAAVHLGRRPDPGDQALCVRMLECATARGNAVAALLLSERLQHGEGCQPEPRLAAAVRARLRGQGVDPLPLSVALPVPPDAAGAAPATLAFEEALAPSRAVLLAPRPRLSKIDALLSTDECRLLMAAALVRTRRAASTTATLRLDIANEDLALRIVQLRLARAAHAELAHAEQIQIQRRGPGAGDGITAAGSRHFDSLQPDVLARDHPEAGNRVRTLHVCLRPADGGGGMVFPQAGMGTTPRAGCAVMFDTLHADGSHDSDALHADLPVRSGEQWQATLWLREGRYRQA</sequence>
<feature type="domain" description="Fe2OG dioxygenase" evidence="9">
    <location>
        <begin position="305"/>
        <end position="418"/>
    </location>
</feature>
<gene>
    <name evidence="10" type="ORF">SAMN02745674_01999</name>
</gene>
<name>A0A1T4R6G5_9GAMM</name>
<dbReference type="EMBL" id="FUXP01000007">
    <property type="protein sequence ID" value="SKA11682.1"/>
    <property type="molecule type" value="Genomic_DNA"/>
</dbReference>
<evidence type="ECO:0000256" key="8">
    <source>
        <dbReference type="ARBA" id="ARBA00023180"/>
    </source>
</evidence>
<evidence type="ECO:0000256" key="1">
    <source>
        <dbReference type="ARBA" id="ARBA00001961"/>
    </source>
</evidence>
<evidence type="ECO:0000256" key="5">
    <source>
        <dbReference type="ARBA" id="ARBA00022964"/>
    </source>
</evidence>
<evidence type="ECO:0000256" key="2">
    <source>
        <dbReference type="ARBA" id="ARBA00022723"/>
    </source>
</evidence>
<dbReference type="InterPro" id="IPR006620">
    <property type="entry name" value="Pro_4_hyd_alph"/>
</dbReference>
<dbReference type="SMART" id="SM00702">
    <property type="entry name" value="P4Hc"/>
    <property type="match status" value="1"/>
</dbReference>
<dbReference type="PANTHER" id="PTHR10869:SF246">
    <property type="entry name" value="TRANSMEMBRANE PROLYL 4-HYDROXYLASE"/>
    <property type="match status" value="1"/>
</dbReference>
<protein>
    <recommendedName>
        <fullName evidence="9">Fe2OG dioxygenase domain-containing protein</fullName>
    </recommendedName>
</protein>
<keyword evidence="11" id="KW-1185">Reference proteome</keyword>
<keyword evidence="4" id="KW-0847">Vitamin C</keyword>
<dbReference type="GO" id="GO:0051213">
    <property type="term" value="F:dioxygenase activity"/>
    <property type="evidence" value="ECO:0007669"/>
    <property type="project" value="UniProtKB-KW"/>
</dbReference>
<dbReference type="AlphaFoldDB" id="A0A1T4R6G5"/>
<dbReference type="GO" id="GO:0016705">
    <property type="term" value="F:oxidoreductase activity, acting on paired donors, with incorporation or reduction of molecular oxygen"/>
    <property type="evidence" value="ECO:0007669"/>
    <property type="project" value="InterPro"/>
</dbReference>
<dbReference type="PANTHER" id="PTHR10869">
    <property type="entry name" value="PROLYL 4-HYDROXYLASE ALPHA SUBUNIT"/>
    <property type="match status" value="1"/>
</dbReference>
<reference evidence="10 11" key="1">
    <citation type="submission" date="2017-02" db="EMBL/GenBank/DDBJ databases">
        <authorList>
            <person name="Peterson S.W."/>
        </authorList>
    </citation>
    <scope>NUCLEOTIDE SEQUENCE [LARGE SCALE GENOMIC DNA]</scope>
    <source>
        <strain evidence="10 11">DSM 21749</strain>
    </source>
</reference>
<dbReference type="InterPro" id="IPR011990">
    <property type="entry name" value="TPR-like_helical_dom_sf"/>
</dbReference>
<proteinExistence type="predicted"/>
<evidence type="ECO:0000256" key="7">
    <source>
        <dbReference type="ARBA" id="ARBA00023004"/>
    </source>
</evidence>
<evidence type="ECO:0000313" key="10">
    <source>
        <dbReference type="EMBL" id="SKA11682.1"/>
    </source>
</evidence>
<keyword evidence="2" id="KW-0479">Metal-binding</keyword>
<evidence type="ECO:0000256" key="6">
    <source>
        <dbReference type="ARBA" id="ARBA00023002"/>
    </source>
</evidence>
<accession>A0A1T4R6G5</accession>
<keyword evidence="8" id="KW-0325">Glycoprotein</keyword>
<dbReference type="SUPFAM" id="SSF81901">
    <property type="entry name" value="HCP-like"/>
    <property type="match status" value="1"/>
</dbReference>